<dbReference type="GO" id="GO:0030234">
    <property type="term" value="F:enzyme regulator activity"/>
    <property type="evidence" value="ECO:0007669"/>
    <property type="project" value="TreeGrafter"/>
</dbReference>
<dbReference type="InterPro" id="IPR028082">
    <property type="entry name" value="Peripla_BP_I"/>
</dbReference>
<proteinExistence type="predicted"/>
<organism evidence="2 3">
    <name type="scientific">Marinobacterium halophilum</name>
    <dbReference type="NCBI Taxonomy" id="267374"/>
    <lineage>
        <taxon>Bacteria</taxon>
        <taxon>Pseudomonadati</taxon>
        <taxon>Pseudomonadota</taxon>
        <taxon>Gammaproteobacteria</taxon>
        <taxon>Oceanospirillales</taxon>
        <taxon>Oceanospirillaceae</taxon>
        <taxon>Marinobacterium</taxon>
    </lineage>
</organism>
<dbReference type="GO" id="GO:0031241">
    <property type="term" value="C:periplasmic side of cell outer membrane"/>
    <property type="evidence" value="ECO:0007669"/>
    <property type="project" value="TreeGrafter"/>
</dbReference>
<sequence>MGQLMSRLCICLLLLLLGWLPVGSVLAADRDEALRLQINRLAGQASAVELGRIWQALQRLSAEQLSAQVRDQNNNYFEQGWFELASDYRLALPPQRSAQLAHWQQRWFHHPAMALISRLQQVSTAMPVPERVAHLGVLLPLSGAFAEQGQQVLAGLRAALDWDRRQGYAVPELQVFDAADIQTTQPFLQQLARDHQLDMLVGPMQRRLSLQLDSPQPFPVLALNRVGGGRFNGYQLDLASDQELRQLVARMQQAGQRRILLLAPAEEVWVEPLLAWVEQLTAEQGIVIAGRVRYQGTPEQLNQQVQRVLGVQASKRRAVQLGMLLGEEPVHEPRRRQDVDAVLLIARPGAARLLKPILNFHQASALPVYASSHLFSGDIDPHRDRDLEGILFCDMPWRLRQRLQPDSSSGFFALGMDAASIYRALPQMQSAVSGYFEGETGNLRLDVGGRLQRTLPCARFRQGVPVLVEAVE</sequence>
<gene>
    <name evidence="2" type="ORF">CLV44_12143</name>
</gene>
<comment type="caution">
    <text evidence="2">The sequence shown here is derived from an EMBL/GenBank/DDBJ whole genome shotgun (WGS) entry which is preliminary data.</text>
</comment>
<keyword evidence="3" id="KW-1185">Reference proteome</keyword>
<reference evidence="2 3" key="1">
    <citation type="submission" date="2018-03" db="EMBL/GenBank/DDBJ databases">
        <title>Genomic Encyclopedia of Archaeal and Bacterial Type Strains, Phase II (KMG-II): from individual species to whole genera.</title>
        <authorList>
            <person name="Goeker M."/>
        </authorList>
    </citation>
    <scope>NUCLEOTIDE SEQUENCE [LARGE SCALE GENOMIC DNA]</scope>
    <source>
        <strain evidence="2 3">DSM 17586</strain>
    </source>
</reference>
<dbReference type="Gene3D" id="1.25.40.650">
    <property type="match status" value="1"/>
</dbReference>
<dbReference type="Proteomes" id="UP000242133">
    <property type="component" value="Unassembled WGS sequence"/>
</dbReference>
<dbReference type="PANTHER" id="PTHR38038">
    <property type="entry name" value="PENICILLIN-BINDING PROTEIN ACTIVATOR LPOA"/>
    <property type="match status" value="1"/>
</dbReference>
<evidence type="ECO:0000313" key="2">
    <source>
        <dbReference type="EMBL" id="PSL11935.1"/>
    </source>
</evidence>
<evidence type="ECO:0008006" key="4">
    <source>
        <dbReference type="Google" id="ProtNLM"/>
    </source>
</evidence>
<protein>
    <recommendedName>
        <fullName evidence="4">LppC lipoprotein</fullName>
    </recommendedName>
</protein>
<accession>A0A2P8ER63</accession>
<dbReference type="CDD" id="cd06339">
    <property type="entry name" value="PBP1_YraM_LppC_lipoprotein-like"/>
    <property type="match status" value="1"/>
</dbReference>
<dbReference type="SUPFAM" id="SSF53822">
    <property type="entry name" value="Periplasmic binding protein-like I"/>
    <property type="match status" value="1"/>
</dbReference>
<keyword evidence="1" id="KW-0472">Membrane</keyword>
<name>A0A2P8ER63_9GAMM</name>
<evidence type="ECO:0000313" key="3">
    <source>
        <dbReference type="Proteomes" id="UP000242133"/>
    </source>
</evidence>
<dbReference type="AlphaFoldDB" id="A0A2P8ER63"/>
<dbReference type="Pfam" id="PF04348">
    <property type="entry name" value="LppC"/>
    <property type="match status" value="1"/>
</dbReference>
<dbReference type="Gene3D" id="3.40.50.2300">
    <property type="match status" value="2"/>
</dbReference>
<evidence type="ECO:0000256" key="1">
    <source>
        <dbReference type="ARBA" id="ARBA00023136"/>
    </source>
</evidence>
<dbReference type="OrthoDB" id="6708821at2"/>
<dbReference type="PANTHER" id="PTHR38038:SF1">
    <property type="entry name" value="PENICILLIN-BINDING PROTEIN ACTIVATOR LPOA"/>
    <property type="match status" value="1"/>
</dbReference>
<dbReference type="InterPro" id="IPR007443">
    <property type="entry name" value="LpoA"/>
</dbReference>
<dbReference type="EMBL" id="PYGI01000021">
    <property type="protein sequence ID" value="PSL11935.1"/>
    <property type="molecule type" value="Genomic_DNA"/>
</dbReference>
<dbReference type="GO" id="GO:0009252">
    <property type="term" value="P:peptidoglycan biosynthetic process"/>
    <property type="evidence" value="ECO:0007669"/>
    <property type="project" value="TreeGrafter"/>
</dbReference>